<protein>
    <submittedName>
        <fullName evidence="2">Uncharacterized protein</fullName>
    </submittedName>
</protein>
<organism evidence="2 3">
    <name type="scientific">Clitoria ternatea</name>
    <name type="common">Butterfly pea</name>
    <dbReference type="NCBI Taxonomy" id="43366"/>
    <lineage>
        <taxon>Eukaryota</taxon>
        <taxon>Viridiplantae</taxon>
        <taxon>Streptophyta</taxon>
        <taxon>Embryophyta</taxon>
        <taxon>Tracheophyta</taxon>
        <taxon>Spermatophyta</taxon>
        <taxon>Magnoliopsida</taxon>
        <taxon>eudicotyledons</taxon>
        <taxon>Gunneridae</taxon>
        <taxon>Pentapetalae</taxon>
        <taxon>rosids</taxon>
        <taxon>fabids</taxon>
        <taxon>Fabales</taxon>
        <taxon>Fabaceae</taxon>
        <taxon>Papilionoideae</taxon>
        <taxon>50 kb inversion clade</taxon>
        <taxon>NPAAA clade</taxon>
        <taxon>indigoferoid/millettioid clade</taxon>
        <taxon>Phaseoleae</taxon>
        <taxon>Clitoria</taxon>
    </lineage>
</organism>
<evidence type="ECO:0000256" key="1">
    <source>
        <dbReference type="SAM" id="MobiDB-lite"/>
    </source>
</evidence>
<name>A0AAN9IRF4_CLITE</name>
<dbReference type="EMBL" id="JAYKXN010000005">
    <property type="protein sequence ID" value="KAK7284905.1"/>
    <property type="molecule type" value="Genomic_DNA"/>
</dbReference>
<comment type="caution">
    <text evidence="2">The sequence shown here is derived from an EMBL/GenBank/DDBJ whole genome shotgun (WGS) entry which is preliminary data.</text>
</comment>
<dbReference type="AlphaFoldDB" id="A0AAN9IRF4"/>
<feature type="compositionally biased region" description="Basic and acidic residues" evidence="1">
    <location>
        <begin position="18"/>
        <end position="37"/>
    </location>
</feature>
<evidence type="ECO:0000313" key="3">
    <source>
        <dbReference type="Proteomes" id="UP001359559"/>
    </source>
</evidence>
<reference evidence="2 3" key="1">
    <citation type="submission" date="2024-01" db="EMBL/GenBank/DDBJ databases">
        <title>The genomes of 5 underutilized Papilionoideae crops provide insights into root nodulation and disease resistance.</title>
        <authorList>
            <person name="Yuan L."/>
        </authorList>
    </citation>
    <scope>NUCLEOTIDE SEQUENCE [LARGE SCALE GENOMIC DNA]</scope>
    <source>
        <strain evidence="2">LY-2023</strain>
        <tissue evidence="2">Leaf</tissue>
    </source>
</reference>
<proteinExistence type="predicted"/>
<keyword evidence="3" id="KW-1185">Reference proteome</keyword>
<accession>A0AAN9IRF4</accession>
<evidence type="ECO:0000313" key="2">
    <source>
        <dbReference type="EMBL" id="KAK7284905.1"/>
    </source>
</evidence>
<gene>
    <name evidence="2" type="ORF">RJT34_19659</name>
</gene>
<sequence>MVGRSSVARWELVEAERERVNPRVEREKPRMTRREGEWIGGGGQGRSEGRSCMEIGLFGVLGGRTGAGRPELDWRLGRPRPGGARCRGVDGGGAAAVAEEAFLLPSSSCFWFL</sequence>
<feature type="region of interest" description="Disordered" evidence="1">
    <location>
        <begin position="18"/>
        <end position="47"/>
    </location>
</feature>
<dbReference type="Proteomes" id="UP001359559">
    <property type="component" value="Unassembled WGS sequence"/>
</dbReference>